<gene>
    <name evidence="4" type="ORF">FGL95_07015</name>
</gene>
<feature type="signal peptide" evidence="3">
    <location>
        <begin position="1"/>
        <end position="20"/>
    </location>
</feature>
<dbReference type="EMBL" id="VCQU01000002">
    <property type="protein sequence ID" value="NMN94784.1"/>
    <property type="molecule type" value="Genomic_DNA"/>
</dbReference>
<evidence type="ECO:0000313" key="5">
    <source>
        <dbReference type="Proteomes" id="UP000535543"/>
    </source>
</evidence>
<reference evidence="4 5" key="1">
    <citation type="submission" date="2019-05" db="EMBL/GenBank/DDBJ databases">
        <authorList>
            <person name="Lee S.D."/>
        </authorList>
    </citation>
    <scope>NUCLEOTIDE SEQUENCE [LARGE SCALE GENOMIC DNA]</scope>
    <source>
        <strain evidence="4 5">YC2-7</strain>
    </source>
</reference>
<reference evidence="4 5" key="2">
    <citation type="submission" date="2020-06" db="EMBL/GenBank/DDBJ databases">
        <title>Antribacter stalactiti gen. nov., sp. nov., a new member of the family Nacardiaceae isolated from a cave.</title>
        <authorList>
            <person name="Kim I.S."/>
        </authorList>
    </citation>
    <scope>NUCLEOTIDE SEQUENCE [LARGE SCALE GENOMIC DNA]</scope>
    <source>
        <strain evidence="4 5">YC2-7</strain>
    </source>
</reference>
<comment type="caution">
    <text evidence="4">The sequence shown here is derived from an EMBL/GenBank/DDBJ whole genome shotgun (WGS) entry which is preliminary data.</text>
</comment>
<evidence type="ECO:0000256" key="3">
    <source>
        <dbReference type="SAM" id="SignalP"/>
    </source>
</evidence>
<dbReference type="Pfam" id="PF05481">
    <property type="entry name" value="Myco_19_kDa"/>
    <property type="match status" value="1"/>
</dbReference>
<keyword evidence="2" id="KW-0472">Membrane</keyword>
<evidence type="ECO:0000256" key="2">
    <source>
        <dbReference type="ARBA" id="ARBA00023136"/>
    </source>
</evidence>
<evidence type="ECO:0008006" key="6">
    <source>
        <dbReference type="Google" id="ProtNLM"/>
    </source>
</evidence>
<dbReference type="InterPro" id="IPR008691">
    <property type="entry name" value="LpqH"/>
</dbReference>
<feature type="chain" id="PRO_5038504050" description="Lipoprotein LpqH" evidence="3">
    <location>
        <begin position="21"/>
        <end position="171"/>
    </location>
</feature>
<evidence type="ECO:0000256" key="1">
    <source>
        <dbReference type="ARBA" id="ARBA00022475"/>
    </source>
</evidence>
<name>A0A848KC75_9NOCA</name>
<dbReference type="GO" id="GO:0016020">
    <property type="term" value="C:membrane"/>
    <property type="evidence" value="ECO:0007669"/>
    <property type="project" value="InterPro"/>
</dbReference>
<keyword evidence="1" id="KW-1003">Cell membrane</keyword>
<evidence type="ECO:0000313" key="4">
    <source>
        <dbReference type="EMBL" id="NMN94784.1"/>
    </source>
</evidence>
<dbReference type="PROSITE" id="PS51257">
    <property type="entry name" value="PROKAR_LIPOPROTEIN"/>
    <property type="match status" value="1"/>
</dbReference>
<dbReference type="AlphaFoldDB" id="A0A848KC75"/>
<accession>A0A848KC75</accession>
<proteinExistence type="predicted"/>
<organism evidence="4 5">
    <name type="scientific">Antrihabitans stalactiti</name>
    <dbReference type="NCBI Taxonomy" id="2584121"/>
    <lineage>
        <taxon>Bacteria</taxon>
        <taxon>Bacillati</taxon>
        <taxon>Actinomycetota</taxon>
        <taxon>Actinomycetes</taxon>
        <taxon>Mycobacteriales</taxon>
        <taxon>Nocardiaceae</taxon>
        <taxon>Antrihabitans</taxon>
    </lineage>
</organism>
<keyword evidence="3" id="KW-0732">Signal</keyword>
<dbReference type="Proteomes" id="UP000535543">
    <property type="component" value="Unassembled WGS sequence"/>
</dbReference>
<keyword evidence="5" id="KW-1185">Reference proteome</keyword>
<sequence length="171" mass="16609">MTKATAALCFSVALIGGLSACGDDKKDDSKAADTTSAAAAATTGAKTDTASGSKSSVTVDGKAWTGTFTTVCAKQGDLLALTIADPSGDATKGASATVKSDDTVSAVGIGNVASGGLGYAEGAPGGSAKLEKNGKTYTVTGEATGVDLANPLEPKKSTYELVFACDTIVGG</sequence>
<protein>
    <recommendedName>
        <fullName evidence="6">Lipoprotein LpqH</fullName>
    </recommendedName>
</protein>